<dbReference type="SUPFAM" id="SSF56425">
    <property type="entry name" value="Succinate dehydrogenase/fumarate reductase flavoprotein, catalytic domain"/>
    <property type="match status" value="1"/>
</dbReference>
<dbReference type="InterPro" id="IPR036188">
    <property type="entry name" value="FAD/NAD-bd_sf"/>
</dbReference>
<dbReference type="GO" id="GO:0010181">
    <property type="term" value="F:FMN binding"/>
    <property type="evidence" value="ECO:0007669"/>
    <property type="project" value="InterPro"/>
</dbReference>
<dbReference type="AlphaFoldDB" id="A0A412FZ92"/>
<evidence type="ECO:0000313" key="12">
    <source>
        <dbReference type="EMBL" id="RGR73502.1"/>
    </source>
</evidence>
<protein>
    <recommendedName>
        <fullName evidence="5">Urocanate reductase</fullName>
        <ecNumber evidence="4">1.3.99.33</ecNumber>
    </recommendedName>
</protein>
<proteinExistence type="inferred from homology"/>
<evidence type="ECO:0000256" key="9">
    <source>
        <dbReference type="ARBA" id="ARBA00049922"/>
    </source>
</evidence>
<comment type="catalytic activity">
    <reaction evidence="9">
        <text>dihydrourocanate + A = urocanate + AH2</text>
        <dbReference type="Rhea" id="RHEA:36059"/>
        <dbReference type="ChEBI" id="CHEBI:13193"/>
        <dbReference type="ChEBI" id="CHEBI:17499"/>
        <dbReference type="ChEBI" id="CHEBI:27247"/>
        <dbReference type="ChEBI" id="CHEBI:72991"/>
        <dbReference type="EC" id="1.3.99.33"/>
    </reaction>
</comment>
<dbReference type="InterPro" id="IPR027477">
    <property type="entry name" value="Succ_DH/fumarate_Rdtase_cat_sf"/>
</dbReference>
<comment type="similarity">
    <text evidence="3">Belongs to the FAD-dependent oxidoreductase 2 family. FRD/SDH subfamily.</text>
</comment>
<dbReference type="Gene3D" id="3.50.50.60">
    <property type="entry name" value="FAD/NAD(P)-binding domain"/>
    <property type="match status" value="1"/>
</dbReference>
<dbReference type="GO" id="GO:0033765">
    <property type="term" value="F:steroid dehydrogenase activity, acting on the CH-CH group of donors"/>
    <property type="evidence" value="ECO:0007669"/>
    <property type="project" value="UniProtKB-ARBA"/>
</dbReference>
<dbReference type="GeneID" id="83015684"/>
<keyword evidence="7" id="KW-0274">FAD</keyword>
<dbReference type="SMART" id="SM00900">
    <property type="entry name" value="FMN_bind"/>
    <property type="match status" value="1"/>
</dbReference>
<dbReference type="SUPFAM" id="SSF51905">
    <property type="entry name" value="FAD/NAD(P)-binding domain"/>
    <property type="match status" value="1"/>
</dbReference>
<accession>A0A412FZ92</accession>
<dbReference type="GO" id="GO:0016020">
    <property type="term" value="C:membrane"/>
    <property type="evidence" value="ECO:0007669"/>
    <property type="project" value="InterPro"/>
</dbReference>
<evidence type="ECO:0000256" key="8">
    <source>
        <dbReference type="ARBA" id="ARBA00023002"/>
    </source>
</evidence>
<gene>
    <name evidence="12" type="ORF">DWY25_09755</name>
</gene>
<evidence type="ECO:0000313" key="13">
    <source>
        <dbReference type="Proteomes" id="UP000284178"/>
    </source>
</evidence>
<evidence type="ECO:0000256" key="3">
    <source>
        <dbReference type="ARBA" id="ARBA00008040"/>
    </source>
</evidence>
<dbReference type="Gene3D" id="3.90.700.10">
    <property type="entry name" value="Succinate dehydrogenase/fumarate reductase flavoprotein, catalytic domain"/>
    <property type="match status" value="1"/>
</dbReference>
<dbReference type="EC" id="1.3.99.33" evidence="4"/>
<comment type="cofactor">
    <cofactor evidence="2">
        <name>FAD</name>
        <dbReference type="ChEBI" id="CHEBI:57692"/>
    </cofactor>
</comment>
<keyword evidence="13" id="KW-1185">Reference proteome</keyword>
<dbReference type="Pfam" id="PF00890">
    <property type="entry name" value="FAD_binding_2"/>
    <property type="match status" value="1"/>
</dbReference>
<dbReference type="Proteomes" id="UP000284178">
    <property type="component" value="Unassembled WGS sequence"/>
</dbReference>
<comment type="caution">
    <text evidence="12">The sequence shown here is derived from an EMBL/GenBank/DDBJ whole genome shotgun (WGS) entry which is preliminary data.</text>
</comment>
<feature type="signal peptide" evidence="10">
    <location>
        <begin position="1"/>
        <end position="20"/>
    </location>
</feature>
<evidence type="ECO:0000256" key="7">
    <source>
        <dbReference type="ARBA" id="ARBA00022827"/>
    </source>
</evidence>
<dbReference type="Gene3D" id="3.90.1010.20">
    <property type="match status" value="1"/>
</dbReference>
<dbReference type="Pfam" id="PF04205">
    <property type="entry name" value="FMN_bind"/>
    <property type="match status" value="1"/>
</dbReference>
<evidence type="ECO:0000256" key="1">
    <source>
        <dbReference type="ARBA" id="ARBA00001917"/>
    </source>
</evidence>
<evidence type="ECO:0000256" key="5">
    <source>
        <dbReference type="ARBA" id="ARBA00015872"/>
    </source>
</evidence>
<feature type="chain" id="PRO_5039319262" description="Urocanate reductase" evidence="10">
    <location>
        <begin position="21"/>
        <end position="627"/>
    </location>
</feature>
<keyword evidence="6" id="KW-0285">Flavoprotein</keyword>
<evidence type="ECO:0000256" key="2">
    <source>
        <dbReference type="ARBA" id="ARBA00001974"/>
    </source>
</evidence>
<dbReference type="PROSITE" id="PS51257">
    <property type="entry name" value="PROKAR_LIPOPROTEIN"/>
    <property type="match status" value="1"/>
</dbReference>
<organism evidence="12 13">
    <name type="scientific">Holdemania filiformis</name>
    <dbReference type="NCBI Taxonomy" id="61171"/>
    <lineage>
        <taxon>Bacteria</taxon>
        <taxon>Bacillati</taxon>
        <taxon>Bacillota</taxon>
        <taxon>Erysipelotrichia</taxon>
        <taxon>Erysipelotrichales</taxon>
        <taxon>Erysipelotrichaceae</taxon>
        <taxon>Holdemania</taxon>
    </lineage>
</organism>
<evidence type="ECO:0000256" key="4">
    <source>
        <dbReference type="ARBA" id="ARBA00013137"/>
    </source>
</evidence>
<dbReference type="RefSeq" id="WP_117895074.1">
    <property type="nucleotide sequence ID" value="NZ_CABJCV010000011.1"/>
</dbReference>
<sequence>MKKFIALLSLSLLLAVSGCAGGTKPETQSATYPNIEDGTYEGTGSGYAGDIQVSVEVKGGEIAAVTVLEHSESLPDGIGKMPQNIVDNGLDADAISGATGSSEGIRSAVKNALALAAGEMEKVEVAEGKDVVIVGGGNAGLNAAYWACKGGSSVVLFEKQGKLGGTFGGGTWIATGSKMQLEQGITNDSTEAFMKDVDRLNAGYVKRTGVSDYWFNRDLAIYFGDMMPEVTDFAEEIGADFGKRILSNPTLYEPHDVMRVLSGGNRASYTDAIVNALKEFEDNGQLQIVMNANVTGLIQEGNVVSGVTVDLNGKNVNYASKAVILATGGYGFNEDLVARAGLKNYTSSAPTFQTGDGYLWAEKAGAELKNMDFITTYAAGIKTKETGLTQMYAIRVKEFGDLIFVNGDGERFIDEFGPGDGSTYDAITYQWKVQKDNYVYIAVSQSQIDAMKERGQSLLSADEDWAKFDKLVADQESVFKGATAAEAAEKAGIDAEKFAATVEKYNGYVEAGKDEDFGRTNITSVKSSTGEMVELGRDTFTKLEGDIYLFRTTPYIMICAGGIDVNTKGQALNADREPVPGLYAAGEIIGMANAFGRTTIGGVGNTGTYIWGKMAGDGVQEYVQSLK</sequence>
<evidence type="ECO:0000256" key="10">
    <source>
        <dbReference type="SAM" id="SignalP"/>
    </source>
</evidence>
<evidence type="ECO:0000259" key="11">
    <source>
        <dbReference type="SMART" id="SM00900"/>
    </source>
</evidence>
<feature type="domain" description="FMN-binding" evidence="11">
    <location>
        <begin position="46"/>
        <end position="116"/>
    </location>
</feature>
<dbReference type="InterPro" id="IPR007329">
    <property type="entry name" value="FMN-bd"/>
</dbReference>
<name>A0A412FZ92_9FIRM</name>
<keyword evidence="8" id="KW-0560">Oxidoreductase</keyword>
<keyword evidence="10" id="KW-0732">Signal</keyword>
<comment type="cofactor">
    <cofactor evidence="1">
        <name>FMN</name>
        <dbReference type="ChEBI" id="CHEBI:58210"/>
    </cofactor>
</comment>
<dbReference type="PANTHER" id="PTHR43400">
    <property type="entry name" value="FUMARATE REDUCTASE"/>
    <property type="match status" value="1"/>
</dbReference>
<dbReference type="InterPro" id="IPR050315">
    <property type="entry name" value="FAD-oxidoreductase_2"/>
</dbReference>
<reference evidence="12 13" key="1">
    <citation type="submission" date="2018-08" db="EMBL/GenBank/DDBJ databases">
        <title>A genome reference for cultivated species of the human gut microbiota.</title>
        <authorList>
            <person name="Zou Y."/>
            <person name="Xue W."/>
            <person name="Luo G."/>
        </authorList>
    </citation>
    <scope>NUCLEOTIDE SEQUENCE [LARGE SCALE GENOMIC DNA]</scope>
    <source>
        <strain evidence="12 13">AF24-29</strain>
    </source>
</reference>
<dbReference type="PANTHER" id="PTHR43400:SF7">
    <property type="entry name" value="FAD-DEPENDENT OXIDOREDUCTASE 2 FAD BINDING DOMAIN-CONTAINING PROTEIN"/>
    <property type="match status" value="1"/>
</dbReference>
<dbReference type="EMBL" id="QRUP01000011">
    <property type="protein sequence ID" value="RGR73502.1"/>
    <property type="molecule type" value="Genomic_DNA"/>
</dbReference>
<evidence type="ECO:0000256" key="6">
    <source>
        <dbReference type="ARBA" id="ARBA00022630"/>
    </source>
</evidence>
<dbReference type="InterPro" id="IPR003953">
    <property type="entry name" value="FAD-dep_OxRdtase_2_FAD-bd"/>
</dbReference>